<name>A0A7K1T1W7_9SPHI</name>
<evidence type="ECO:0000313" key="1">
    <source>
        <dbReference type="EMBL" id="MVN23517.1"/>
    </source>
</evidence>
<dbReference type="EMBL" id="WPIK01000036">
    <property type="protein sequence ID" value="MVN23517.1"/>
    <property type="molecule type" value="Genomic_DNA"/>
</dbReference>
<sequence>MTKKLTTIELKQIRTGLPNVKKQLYEEREIYDSVCISVFDKWLTQEECDQIYVADPNTLRDRRTKLENVIKEFFILTNVYLWRHKRHYRITFYKPNSLEHLLKVCDIKHQTWEVGHRYDLLLPEYSAVYGEEWDWTNVIWYKDFQKIEPLLEIVKRTGLYILP</sequence>
<gene>
    <name evidence="1" type="ORF">GO621_18515</name>
</gene>
<proteinExistence type="predicted"/>
<organism evidence="1 2">
    <name type="scientific">Mucilaginibacter arboris</name>
    <dbReference type="NCBI Taxonomy" id="2682090"/>
    <lineage>
        <taxon>Bacteria</taxon>
        <taxon>Pseudomonadati</taxon>
        <taxon>Bacteroidota</taxon>
        <taxon>Sphingobacteriia</taxon>
        <taxon>Sphingobacteriales</taxon>
        <taxon>Sphingobacteriaceae</taxon>
        <taxon>Mucilaginibacter</taxon>
    </lineage>
</organism>
<dbReference type="AlphaFoldDB" id="A0A7K1T1W7"/>
<dbReference type="RefSeq" id="WP_157569856.1">
    <property type="nucleotide sequence ID" value="NZ_WPIK01000036.1"/>
</dbReference>
<accession>A0A7K1T1W7</accession>
<protein>
    <submittedName>
        <fullName evidence="1">Uncharacterized protein</fullName>
    </submittedName>
</protein>
<dbReference type="Proteomes" id="UP000462014">
    <property type="component" value="Unassembled WGS sequence"/>
</dbReference>
<keyword evidence="2" id="KW-1185">Reference proteome</keyword>
<reference evidence="1 2" key="1">
    <citation type="submission" date="2019-12" db="EMBL/GenBank/DDBJ databases">
        <title>Mucilaginibacter sp. HMF7410 genome sequencing and assembly.</title>
        <authorList>
            <person name="Kang H."/>
            <person name="Cha I."/>
            <person name="Kim H."/>
            <person name="Joh K."/>
        </authorList>
    </citation>
    <scope>NUCLEOTIDE SEQUENCE [LARGE SCALE GENOMIC DNA]</scope>
    <source>
        <strain evidence="1 2">HMF7410</strain>
    </source>
</reference>
<evidence type="ECO:0000313" key="2">
    <source>
        <dbReference type="Proteomes" id="UP000462014"/>
    </source>
</evidence>
<comment type="caution">
    <text evidence="1">The sequence shown here is derived from an EMBL/GenBank/DDBJ whole genome shotgun (WGS) entry which is preliminary data.</text>
</comment>